<protein>
    <submittedName>
        <fullName evidence="1">Uncharacterized protein</fullName>
    </submittedName>
</protein>
<dbReference type="Proteomes" id="UP000198748">
    <property type="component" value="Unassembled WGS sequence"/>
</dbReference>
<proteinExistence type="predicted"/>
<dbReference type="OrthoDB" id="1343312at2"/>
<dbReference type="STRING" id="659014.SAMN04487996_12849"/>
<dbReference type="Pfam" id="PF22028">
    <property type="entry name" value="DUF6934"/>
    <property type="match status" value="1"/>
</dbReference>
<dbReference type="AlphaFoldDB" id="A0A1G7ZJS1"/>
<dbReference type="InterPro" id="IPR053865">
    <property type="entry name" value="DUF6934"/>
</dbReference>
<reference evidence="2" key="1">
    <citation type="submission" date="2016-10" db="EMBL/GenBank/DDBJ databases">
        <authorList>
            <person name="Varghese N."/>
            <person name="Submissions S."/>
        </authorList>
    </citation>
    <scope>NUCLEOTIDE SEQUENCE [LARGE SCALE GENOMIC DNA]</scope>
    <source>
        <strain evidence="2">DSM 25329</strain>
    </source>
</reference>
<dbReference type="RefSeq" id="WP_090157337.1">
    <property type="nucleotide sequence ID" value="NZ_FNAN01000028.1"/>
</dbReference>
<gene>
    <name evidence="1" type="ORF">SAMN04487996_12849</name>
</gene>
<sequence>MNTDYYLLTRDENLSAYYFVSEGSKGRIQKGVFFQLVNEEEQLYNLAFGDWNDDTGFLDDMVRTDNRDIQKVLNTVAIAVVDFMNENSNAKLIARGSTMPRTRLYRMNIARNLNEITEQFLVQGIKDGRLEVFREDVNYEAFLLTKRFLTL</sequence>
<evidence type="ECO:0000313" key="1">
    <source>
        <dbReference type="EMBL" id="SDH08817.1"/>
    </source>
</evidence>
<accession>A0A1G7ZJS1</accession>
<organism evidence="1 2">
    <name type="scientific">Dyadobacter soli</name>
    <dbReference type="NCBI Taxonomy" id="659014"/>
    <lineage>
        <taxon>Bacteria</taxon>
        <taxon>Pseudomonadati</taxon>
        <taxon>Bacteroidota</taxon>
        <taxon>Cytophagia</taxon>
        <taxon>Cytophagales</taxon>
        <taxon>Spirosomataceae</taxon>
        <taxon>Dyadobacter</taxon>
    </lineage>
</organism>
<evidence type="ECO:0000313" key="2">
    <source>
        <dbReference type="Proteomes" id="UP000198748"/>
    </source>
</evidence>
<name>A0A1G7ZJS1_9BACT</name>
<dbReference type="EMBL" id="FNAN01000028">
    <property type="protein sequence ID" value="SDH08817.1"/>
    <property type="molecule type" value="Genomic_DNA"/>
</dbReference>
<keyword evidence="2" id="KW-1185">Reference proteome</keyword>